<reference evidence="1" key="1">
    <citation type="submission" date="2024-02" db="EMBL/GenBank/DDBJ databases">
        <title>Metagenome Assembled Genome of Zalaria obscura JY119.</title>
        <authorList>
            <person name="Vighnesh L."/>
            <person name="Jagadeeshwari U."/>
            <person name="Venkata Ramana C."/>
            <person name="Sasikala C."/>
        </authorList>
    </citation>
    <scope>NUCLEOTIDE SEQUENCE</scope>
    <source>
        <strain evidence="1">JY119</strain>
    </source>
</reference>
<organism evidence="1 2">
    <name type="scientific">Zalaria obscura</name>
    <dbReference type="NCBI Taxonomy" id="2024903"/>
    <lineage>
        <taxon>Eukaryota</taxon>
        <taxon>Fungi</taxon>
        <taxon>Dikarya</taxon>
        <taxon>Ascomycota</taxon>
        <taxon>Pezizomycotina</taxon>
        <taxon>Dothideomycetes</taxon>
        <taxon>Dothideomycetidae</taxon>
        <taxon>Dothideales</taxon>
        <taxon>Zalariaceae</taxon>
        <taxon>Zalaria</taxon>
    </lineage>
</organism>
<name>A0ACC3S5D0_9PEZI</name>
<evidence type="ECO:0000313" key="2">
    <source>
        <dbReference type="Proteomes" id="UP001320706"/>
    </source>
</evidence>
<comment type="caution">
    <text evidence="1">The sequence shown here is derived from an EMBL/GenBank/DDBJ whole genome shotgun (WGS) entry which is preliminary data.</text>
</comment>
<accession>A0ACC3S5D0</accession>
<proteinExistence type="predicted"/>
<protein>
    <submittedName>
        <fullName evidence="1">Uncharacterized protein</fullName>
    </submittedName>
</protein>
<evidence type="ECO:0000313" key="1">
    <source>
        <dbReference type="EMBL" id="KAK8192660.1"/>
    </source>
</evidence>
<dbReference type="EMBL" id="JAMKPW020000044">
    <property type="protein sequence ID" value="KAK8192660.1"/>
    <property type="molecule type" value="Genomic_DNA"/>
</dbReference>
<keyword evidence="2" id="KW-1185">Reference proteome</keyword>
<dbReference type="Proteomes" id="UP001320706">
    <property type="component" value="Unassembled WGS sequence"/>
</dbReference>
<gene>
    <name evidence="1" type="ORF">M8818_007832</name>
</gene>
<sequence length="289" mass="31478">MGYPGCDRRYSGLQSGLLVRRPFPVLSDIPSSLNSTADWVFGTIPILIVRDLQMNLKTKAIVATLLGFAAVGSTATIVRMPYVWQLGDAKGEFLYETVELAIWSTVELGVGLIAASAATLRPLWQRFLAATGFSLSSNLSKPTMKKVPSFVTPIRPTNLDADGIQFEQLSRRDERATTTTTVTGNPSRKSKHKDTGYFNSLSSKSSYGRGQHTSATRSGNHSICDSHNLSTHASGDRDEGFFVWRIALGLRSKASSPLRTWTTRAGPQLAVDSREVGAPDLTRVQRVGD</sequence>